<dbReference type="Ensembl" id="ENSCCNT00000003985.1">
    <property type="protein sequence ID" value="ENSCCNP00000003010.1"/>
    <property type="gene ID" value="ENSCCNG00000003257.1"/>
</dbReference>
<accession>A0A8C0W0P9</accession>
<reference evidence="1" key="1">
    <citation type="submission" date="2023-09" db="UniProtKB">
        <authorList>
            <consortium name="Ensembl"/>
        </authorList>
    </citation>
    <scope>IDENTIFICATION</scope>
</reference>
<protein>
    <recommendedName>
        <fullName evidence="2">CFA74 protein</fullName>
    </recommendedName>
</protein>
<proteinExistence type="predicted"/>
<organism evidence="1">
    <name type="scientific">Castor canadensis</name>
    <name type="common">American beaver</name>
    <dbReference type="NCBI Taxonomy" id="51338"/>
    <lineage>
        <taxon>Eukaryota</taxon>
        <taxon>Metazoa</taxon>
        <taxon>Chordata</taxon>
        <taxon>Craniata</taxon>
        <taxon>Vertebrata</taxon>
        <taxon>Euteleostomi</taxon>
        <taxon>Mammalia</taxon>
        <taxon>Eutheria</taxon>
        <taxon>Euarchontoglires</taxon>
        <taxon>Glires</taxon>
        <taxon>Rodentia</taxon>
        <taxon>Castorimorpha</taxon>
        <taxon>Castoridae</taxon>
        <taxon>Castor</taxon>
    </lineage>
</organism>
<evidence type="ECO:0000313" key="1">
    <source>
        <dbReference type="Ensembl" id="ENSCCNP00000003010.1"/>
    </source>
</evidence>
<sequence>TGVASMITCSIEGDVLNMGYVLARESLSSSFKLQNDSSLPIKFWVKLESLSSSRVEARQQLPKFLDSSAQRTEVVGTQNHNGQSVFSVTPVEGLMFPGKAQDFTVTFSPDHESLYFSDQLQVVLFEKKISHQILLRGAAREHMMFVEGGDPLDVPVETEISALDPEHREEAEEPKPILVTLDCVQFDSDTPAPPATRELQVGCIRTTQPSAKKPDHPLMVSALLQVRGDVKETYKIIFVARVVTGP</sequence>
<dbReference type="AlphaFoldDB" id="A0A8C0W0P9"/>
<name>A0A8C0W0P9_CASCN</name>
<evidence type="ECO:0008006" key="2">
    <source>
        <dbReference type="Google" id="ProtNLM"/>
    </source>
</evidence>
<dbReference type="PANTHER" id="PTHR22538">
    <property type="entry name" value="CILIA- AND FLAGELLA-ASSOCIATED PROTEIN 74"/>
    <property type="match status" value="1"/>
</dbReference>
<dbReference type="Gene3D" id="2.60.40.10">
    <property type="entry name" value="Immunoglobulins"/>
    <property type="match status" value="1"/>
</dbReference>
<dbReference type="PANTHER" id="PTHR22538:SF0">
    <property type="entry name" value="CILIA- AND FLAGELLA-ASSOCIATED PROTEIN 74"/>
    <property type="match status" value="1"/>
</dbReference>
<dbReference type="InterPro" id="IPR013783">
    <property type="entry name" value="Ig-like_fold"/>
</dbReference>